<organism evidence="3 4">
    <name type="scientific">Nyssa sinensis</name>
    <dbReference type="NCBI Taxonomy" id="561372"/>
    <lineage>
        <taxon>Eukaryota</taxon>
        <taxon>Viridiplantae</taxon>
        <taxon>Streptophyta</taxon>
        <taxon>Embryophyta</taxon>
        <taxon>Tracheophyta</taxon>
        <taxon>Spermatophyta</taxon>
        <taxon>Magnoliopsida</taxon>
        <taxon>eudicotyledons</taxon>
        <taxon>Gunneridae</taxon>
        <taxon>Pentapetalae</taxon>
        <taxon>asterids</taxon>
        <taxon>Cornales</taxon>
        <taxon>Nyssaceae</taxon>
        <taxon>Nyssa</taxon>
    </lineage>
</organism>
<sequence length="99" mass="11142">MEDPKHRCFFQDIRSRELNGFRVRKRPYLDSGLSGVSQIGAVEVEHGGNHTPPMAISFCKKQLAEIARVSEWVAHDNAIFDVCWIKEDANILTASGDQV</sequence>
<evidence type="ECO:0000313" key="4">
    <source>
        <dbReference type="Proteomes" id="UP000325577"/>
    </source>
</evidence>
<dbReference type="PANTHER" id="PTHR22852">
    <property type="entry name" value="LETHAL 2 DENTICLELESS PROTEIN RETINOIC ACID-REGULATED NUCLEAR MATRIX-ASSOCIATED PROTEIN"/>
    <property type="match status" value="1"/>
</dbReference>
<dbReference type="PANTHER" id="PTHR22852:SF0">
    <property type="entry name" value="DENTICLELESS PROTEIN HOMOLOG"/>
    <property type="match status" value="1"/>
</dbReference>
<comment type="pathway">
    <text evidence="2">Protein modification.</text>
</comment>
<name>A0A5J5C3H4_9ASTE</name>
<protein>
    <submittedName>
        <fullName evidence="3">Uncharacterized protein</fullName>
    </submittedName>
</protein>
<dbReference type="OrthoDB" id="2096344at2759"/>
<dbReference type="GO" id="GO:0005634">
    <property type="term" value="C:nucleus"/>
    <property type="evidence" value="ECO:0007669"/>
    <property type="project" value="TreeGrafter"/>
</dbReference>
<dbReference type="Proteomes" id="UP000325577">
    <property type="component" value="Linkage Group LG1"/>
</dbReference>
<keyword evidence="4" id="KW-1185">Reference proteome</keyword>
<dbReference type="InterPro" id="IPR051865">
    <property type="entry name" value="WD-repeat_CDT2_adapter"/>
</dbReference>
<dbReference type="EMBL" id="CM018032">
    <property type="protein sequence ID" value="KAA8548141.1"/>
    <property type="molecule type" value="Genomic_DNA"/>
</dbReference>
<dbReference type="GO" id="GO:0043161">
    <property type="term" value="P:proteasome-mediated ubiquitin-dependent protein catabolic process"/>
    <property type="evidence" value="ECO:0007669"/>
    <property type="project" value="TreeGrafter"/>
</dbReference>
<evidence type="ECO:0000313" key="3">
    <source>
        <dbReference type="EMBL" id="KAA8548141.1"/>
    </source>
</evidence>
<accession>A0A5J5C3H4</accession>
<proteinExistence type="predicted"/>
<gene>
    <name evidence="3" type="ORF">F0562_004598</name>
</gene>
<reference evidence="3 4" key="1">
    <citation type="submission" date="2019-09" db="EMBL/GenBank/DDBJ databases">
        <title>A chromosome-level genome assembly of the Chinese tupelo Nyssa sinensis.</title>
        <authorList>
            <person name="Yang X."/>
            <person name="Kang M."/>
            <person name="Yang Y."/>
            <person name="Xiong H."/>
            <person name="Wang M."/>
            <person name="Zhang Z."/>
            <person name="Wang Z."/>
            <person name="Wu H."/>
            <person name="Ma T."/>
            <person name="Liu J."/>
            <person name="Xi Z."/>
        </authorList>
    </citation>
    <scope>NUCLEOTIDE SEQUENCE [LARGE SCALE GENOMIC DNA]</scope>
    <source>
        <strain evidence="3">J267</strain>
        <tissue evidence="3">Leaf</tissue>
    </source>
</reference>
<evidence type="ECO:0000256" key="1">
    <source>
        <dbReference type="ARBA" id="ARBA00022786"/>
    </source>
</evidence>
<dbReference type="GO" id="GO:0030674">
    <property type="term" value="F:protein-macromolecule adaptor activity"/>
    <property type="evidence" value="ECO:0007669"/>
    <property type="project" value="TreeGrafter"/>
</dbReference>
<keyword evidence="1" id="KW-0833">Ubl conjugation pathway</keyword>
<evidence type="ECO:0000256" key="2">
    <source>
        <dbReference type="ARBA" id="ARBA00043952"/>
    </source>
</evidence>
<dbReference type="AlphaFoldDB" id="A0A5J5C3H4"/>